<evidence type="ECO:0000256" key="5">
    <source>
        <dbReference type="ARBA" id="ARBA00023242"/>
    </source>
</evidence>
<reference evidence="8 9" key="1">
    <citation type="submission" date="2015-01" db="EMBL/GenBank/DDBJ databases">
        <title>The Genome Sequence of Rhinocladiella mackenzie CBS 650.93.</title>
        <authorList>
            <consortium name="The Broad Institute Genomics Platform"/>
            <person name="Cuomo C."/>
            <person name="de Hoog S."/>
            <person name="Gorbushina A."/>
            <person name="Stielow B."/>
            <person name="Teixiera M."/>
            <person name="Abouelleil A."/>
            <person name="Chapman S.B."/>
            <person name="Priest M."/>
            <person name="Young S.K."/>
            <person name="Wortman J."/>
            <person name="Nusbaum C."/>
            <person name="Birren B."/>
        </authorList>
    </citation>
    <scope>NUCLEOTIDE SEQUENCE [LARGE SCALE GENOMIC DNA]</scope>
    <source>
        <strain evidence="8 9">CBS 650.93</strain>
    </source>
</reference>
<gene>
    <name evidence="8" type="ORF">Z518_07903</name>
</gene>
<dbReference type="PANTHER" id="PTHR47171:SF5">
    <property type="entry name" value="ZN(II)2CYS6 TRANSCRIPTION FACTOR (EUROFUNG)"/>
    <property type="match status" value="1"/>
</dbReference>
<proteinExistence type="predicted"/>
<dbReference type="GO" id="GO:0003677">
    <property type="term" value="F:DNA binding"/>
    <property type="evidence" value="ECO:0007669"/>
    <property type="project" value="UniProtKB-KW"/>
</dbReference>
<dbReference type="SMART" id="SM00906">
    <property type="entry name" value="Fungal_trans"/>
    <property type="match status" value="1"/>
</dbReference>
<feature type="domain" description="Xylanolytic transcriptional activator regulatory" evidence="7">
    <location>
        <begin position="139"/>
        <end position="210"/>
    </location>
</feature>
<dbReference type="Pfam" id="PF04082">
    <property type="entry name" value="Fungal_trans"/>
    <property type="match status" value="1"/>
</dbReference>
<evidence type="ECO:0000313" key="9">
    <source>
        <dbReference type="Proteomes" id="UP000053617"/>
    </source>
</evidence>
<keyword evidence="5" id="KW-0539">Nucleus</keyword>
<dbReference type="RefSeq" id="XP_013269100.1">
    <property type="nucleotide sequence ID" value="XM_013413646.1"/>
</dbReference>
<dbReference type="EMBL" id="KN847480">
    <property type="protein sequence ID" value="KIX01964.1"/>
    <property type="molecule type" value="Genomic_DNA"/>
</dbReference>
<evidence type="ECO:0000256" key="6">
    <source>
        <dbReference type="SAM" id="MobiDB-lite"/>
    </source>
</evidence>
<evidence type="ECO:0000256" key="1">
    <source>
        <dbReference type="ARBA" id="ARBA00022833"/>
    </source>
</evidence>
<evidence type="ECO:0000256" key="4">
    <source>
        <dbReference type="ARBA" id="ARBA00023163"/>
    </source>
</evidence>
<dbReference type="GO" id="GO:0006351">
    <property type="term" value="P:DNA-templated transcription"/>
    <property type="evidence" value="ECO:0007669"/>
    <property type="project" value="InterPro"/>
</dbReference>
<dbReference type="OrthoDB" id="39175at2759"/>
<keyword evidence="3" id="KW-0238">DNA-binding</keyword>
<dbReference type="Proteomes" id="UP000053617">
    <property type="component" value="Unassembled WGS sequence"/>
</dbReference>
<evidence type="ECO:0000256" key="2">
    <source>
        <dbReference type="ARBA" id="ARBA00023015"/>
    </source>
</evidence>
<keyword evidence="4" id="KW-0804">Transcription</keyword>
<evidence type="ECO:0000259" key="7">
    <source>
        <dbReference type="SMART" id="SM00906"/>
    </source>
</evidence>
<dbReference type="InterPro" id="IPR007219">
    <property type="entry name" value="XnlR_reg_dom"/>
</dbReference>
<keyword evidence="9" id="KW-1185">Reference proteome</keyword>
<evidence type="ECO:0000256" key="3">
    <source>
        <dbReference type="ARBA" id="ARBA00023125"/>
    </source>
</evidence>
<dbReference type="HOGENOM" id="CLU_007427_3_1_1"/>
<protein>
    <recommendedName>
        <fullName evidence="7">Xylanolytic transcriptional activator regulatory domain-containing protein</fullName>
    </recommendedName>
</protein>
<name>A0A0D2I7Z3_9EURO</name>
<organism evidence="8 9">
    <name type="scientific">Rhinocladiella mackenziei CBS 650.93</name>
    <dbReference type="NCBI Taxonomy" id="1442369"/>
    <lineage>
        <taxon>Eukaryota</taxon>
        <taxon>Fungi</taxon>
        <taxon>Dikarya</taxon>
        <taxon>Ascomycota</taxon>
        <taxon>Pezizomycotina</taxon>
        <taxon>Eurotiomycetes</taxon>
        <taxon>Chaetothyriomycetidae</taxon>
        <taxon>Chaetothyriales</taxon>
        <taxon>Herpotrichiellaceae</taxon>
        <taxon>Rhinocladiella</taxon>
    </lineage>
</organism>
<dbReference type="CDD" id="cd12148">
    <property type="entry name" value="fungal_TF_MHR"/>
    <property type="match status" value="1"/>
</dbReference>
<dbReference type="GeneID" id="25295974"/>
<evidence type="ECO:0000313" key="8">
    <source>
        <dbReference type="EMBL" id="KIX01964.1"/>
    </source>
</evidence>
<keyword evidence="2" id="KW-0805">Transcription regulation</keyword>
<dbReference type="InterPro" id="IPR052073">
    <property type="entry name" value="Amide_Lactam_Regulators"/>
</dbReference>
<dbReference type="AlphaFoldDB" id="A0A0D2I7Z3"/>
<dbReference type="PANTHER" id="PTHR47171">
    <property type="entry name" value="FARA-RELATED"/>
    <property type="match status" value="1"/>
</dbReference>
<dbReference type="VEuPathDB" id="FungiDB:Z518_07903"/>
<accession>A0A0D2I7Z3</accession>
<feature type="region of interest" description="Disordered" evidence="6">
    <location>
        <begin position="398"/>
        <end position="436"/>
    </location>
</feature>
<sequence>MPCPSPPLSVLVQEGTVSNRVYAEFLRVSEALIPPPKLMAEALEDNYFEHLYHRCAVIDRRDLSGKNPSLLLSQATCLAGSLVRQVSPQFLTTCEHLYLKVKTLLETNHEKDVLTVLKAICLASCWNLSPMVLVRLDCSYHWVSIAVRLLLQLGLHRESTYNTINGPGVLRRVAWYIFIQDKLYAVCVGLPAMIKPSEFKIRQLEQGDFEFVNDKSELFIQYVNLNAMIGSMVEVYRRKGEDTAAEAAYSILHSMKMWIHQLPEYLRLYQDSDRRQYRRNVYEIHINYFVAVILFFHLCGHAFRTTITNPTTLIASSCIARLYEEIYYREDIRFLLPMNHWFILVGCLPQIHALSGRSNNADDATCGEEFNILRTALQTMGNKWPQANNFVTAVDKLQKKRSGAHPSKEYRPTSPERPNPTAADDGNDDTFPNASDGTVLLRGSIRDLFPFPESMCPRMAILDSIDPNHGTLGSANIEPLSWDEDYQFNWIFDTISSDHLSDAYDGLLGQSLLGGPGLSF</sequence>
<keyword evidence="1" id="KW-0862">Zinc</keyword>
<dbReference type="GO" id="GO:0008270">
    <property type="term" value="F:zinc ion binding"/>
    <property type="evidence" value="ECO:0007669"/>
    <property type="project" value="InterPro"/>
</dbReference>